<evidence type="ECO:0000259" key="3">
    <source>
        <dbReference type="PROSITE" id="PS01186"/>
    </source>
</evidence>
<organism evidence="4">
    <name type="scientific">Schistocephalus solidus</name>
    <name type="common">Tapeworm</name>
    <dbReference type="NCBI Taxonomy" id="70667"/>
    <lineage>
        <taxon>Eukaryota</taxon>
        <taxon>Metazoa</taxon>
        <taxon>Spiralia</taxon>
        <taxon>Lophotrochozoa</taxon>
        <taxon>Platyhelminthes</taxon>
        <taxon>Cestoda</taxon>
        <taxon>Eucestoda</taxon>
        <taxon>Diphyllobothriidea</taxon>
        <taxon>Diphyllobothriidae</taxon>
        <taxon>Schistocephalus</taxon>
    </lineage>
</organism>
<proteinExistence type="predicted"/>
<evidence type="ECO:0000256" key="1">
    <source>
        <dbReference type="SAM" id="SignalP"/>
    </source>
</evidence>
<feature type="signal peptide" evidence="1">
    <location>
        <begin position="1"/>
        <end position="25"/>
    </location>
</feature>
<evidence type="ECO:0000259" key="2">
    <source>
        <dbReference type="PROSITE" id="PS00022"/>
    </source>
</evidence>
<gene>
    <name evidence="4" type="ORF">TR118651</name>
</gene>
<feature type="chain" id="PRO_5006866721" description="EGF-like domain-containing protein" evidence="1">
    <location>
        <begin position="26"/>
        <end position="110"/>
    </location>
</feature>
<accession>A0A0V0J5X7</accession>
<name>A0A0V0J5X7_SCHSO</name>
<sequence>MRDIMALARILLVAVFLYSLPLFQCFSIPYDSKRCVTGSPTCFHGKCVEVNETTNGETRKVEKCVCDPPYDGPRCNVRVYVNLANQRIVSGGGPLFELPARVYRRRWRKR</sequence>
<dbReference type="Gene3D" id="2.10.25.10">
    <property type="entry name" value="Laminin"/>
    <property type="match status" value="1"/>
</dbReference>
<feature type="domain" description="EGF-like" evidence="2 3">
    <location>
        <begin position="64"/>
        <end position="75"/>
    </location>
</feature>
<protein>
    <recommendedName>
        <fullName evidence="2 3">EGF-like domain-containing protein</fullName>
    </recommendedName>
</protein>
<dbReference type="InterPro" id="IPR000742">
    <property type="entry name" value="EGF"/>
</dbReference>
<dbReference type="EMBL" id="GEEE01002402">
    <property type="protein sequence ID" value="JAP60823.1"/>
    <property type="molecule type" value="Transcribed_RNA"/>
</dbReference>
<dbReference type="PROSITE" id="PS00022">
    <property type="entry name" value="EGF_1"/>
    <property type="match status" value="1"/>
</dbReference>
<reference evidence="4" key="1">
    <citation type="submission" date="2016-01" db="EMBL/GenBank/DDBJ databases">
        <title>Reference transcriptome for the parasite Schistocephalus solidus: insights into the molecular evolution of parasitism.</title>
        <authorList>
            <person name="Hebert F.O."/>
            <person name="Grambauer S."/>
            <person name="Barber I."/>
            <person name="Landry C.R."/>
            <person name="Aubin-Horth N."/>
        </authorList>
    </citation>
    <scope>NUCLEOTIDE SEQUENCE</scope>
</reference>
<evidence type="ECO:0000313" key="4">
    <source>
        <dbReference type="EMBL" id="JAP60823.1"/>
    </source>
</evidence>
<dbReference type="PROSITE" id="PS01186">
    <property type="entry name" value="EGF_2"/>
    <property type="match status" value="1"/>
</dbReference>
<dbReference type="AlphaFoldDB" id="A0A0V0J5X7"/>
<keyword evidence="1" id="KW-0732">Signal</keyword>